<dbReference type="Gene3D" id="3.40.640.10">
    <property type="entry name" value="Type I PLP-dependent aspartate aminotransferase-like (Major domain)"/>
    <property type="match status" value="1"/>
</dbReference>
<name>A0A9P4SIT0_9PEZI</name>
<reference evidence="6" key="1">
    <citation type="journal article" date="2020" name="Stud. Mycol.">
        <title>101 Dothideomycetes genomes: a test case for predicting lifestyles and emergence of pathogens.</title>
        <authorList>
            <person name="Haridas S."/>
            <person name="Albert R."/>
            <person name="Binder M."/>
            <person name="Bloem J."/>
            <person name="Labutti K."/>
            <person name="Salamov A."/>
            <person name="Andreopoulos B."/>
            <person name="Baker S."/>
            <person name="Barry K."/>
            <person name="Bills G."/>
            <person name="Bluhm B."/>
            <person name="Cannon C."/>
            <person name="Castanera R."/>
            <person name="Culley D."/>
            <person name="Daum C."/>
            <person name="Ezra D."/>
            <person name="Gonzalez J."/>
            <person name="Henrissat B."/>
            <person name="Kuo A."/>
            <person name="Liang C."/>
            <person name="Lipzen A."/>
            <person name="Lutzoni F."/>
            <person name="Magnuson J."/>
            <person name="Mondo S."/>
            <person name="Nolan M."/>
            <person name="Ohm R."/>
            <person name="Pangilinan J."/>
            <person name="Park H.-J."/>
            <person name="Ramirez L."/>
            <person name="Alfaro M."/>
            <person name="Sun H."/>
            <person name="Tritt A."/>
            <person name="Yoshinaga Y."/>
            <person name="Zwiers L.-H."/>
            <person name="Turgeon B."/>
            <person name="Goodwin S."/>
            <person name="Spatafora J."/>
            <person name="Crous P."/>
            <person name="Grigoriev I."/>
        </authorList>
    </citation>
    <scope>NUCLEOTIDE SEQUENCE</scope>
    <source>
        <strain evidence="6">CBS 101060</strain>
    </source>
</reference>
<accession>A0A9P4SIT0</accession>
<dbReference type="Pfam" id="PF00202">
    <property type="entry name" value="Aminotran_3"/>
    <property type="match status" value="1"/>
</dbReference>
<evidence type="ECO:0000256" key="5">
    <source>
        <dbReference type="SAM" id="MobiDB-lite"/>
    </source>
</evidence>
<evidence type="ECO:0000256" key="1">
    <source>
        <dbReference type="ARBA" id="ARBA00001933"/>
    </source>
</evidence>
<feature type="region of interest" description="Disordered" evidence="5">
    <location>
        <begin position="1"/>
        <end position="31"/>
    </location>
</feature>
<keyword evidence="7" id="KW-1185">Reference proteome</keyword>
<comment type="caution">
    <text evidence="6">The sequence shown here is derived from an EMBL/GenBank/DDBJ whole genome shotgun (WGS) entry which is preliminary data.</text>
</comment>
<evidence type="ECO:0000256" key="2">
    <source>
        <dbReference type="ARBA" id="ARBA00008954"/>
    </source>
</evidence>
<dbReference type="InterPro" id="IPR005814">
    <property type="entry name" value="Aminotrans_3"/>
</dbReference>
<dbReference type="PANTHER" id="PTHR43094:SF1">
    <property type="entry name" value="AMINOTRANSFERASE CLASS-III"/>
    <property type="match status" value="1"/>
</dbReference>
<dbReference type="GO" id="GO:0008483">
    <property type="term" value="F:transaminase activity"/>
    <property type="evidence" value="ECO:0007669"/>
    <property type="project" value="UniProtKB-KW"/>
</dbReference>
<keyword evidence="6" id="KW-0032">Aminotransferase</keyword>
<keyword evidence="6" id="KW-0808">Transferase</keyword>
<dbReference type="Proteomes" id="UP000799429">
    <property type="component" value="Unassembled WGS sequence"/>
</dbReference>
<sequence length="484" mass="52446">MSPLVLSDYSTDEDGEQTFTTPSSFSSSSSFSSGSAVLHRSLKVDPLKVIAASGINLQLSNGQEILDATGGAAVSCLGHGSQRVQKAIMAQMDIGVSYCHSMFFSTTASEGLAEELIASTNGQMAKAFIVGSGSESMEAALKLSRQYYLELKPPQLKRDKFISRHESYHGITLGALAAGGHKARRGPFEPLLAKITSQVSACNSYRGMKDGETEGQYVERLRAELDAEFVRVDPKTVCAFIAEPVVGAALGCVTSPPGYFKAMKSVCEKYGALLIFDEVMCGMGRTGTIHAWQQEGVVPDIQTIGKGLGGGYAPIAGLLINHRVVDVLRTGTGSFAHGQTYQGHPVSCAAALEVQRIIREEDLMNNVKKMGQKLEKLLRDQLGEHPNVGDIRGRGLFWGIEFVQEKALRQPFDPKEQIAWRIQEKGLQPPYSISLYSGTGTADGKSGDHILLAPAYNVTASEIEIIVDRTKRVIQDYFDTWVKK</sequence>
<dbReference type="FunFam" id="3.40.640.10:FF:000004">
    <property type="entry name" value="Acetylornithine aminotransferase"/>
    <property type="match status" value="1"/>
</dbReference>
<dbReference type="InterPro" id="IPR015422">
    <property type="entry name" value="PyrdxlP-dep_Trfase_small"/>
</dbReference>
<dbReference type="SUPFAM" id="SSF53383">
    <property type="entry name" value="PLP-dependent transferases"/>
    <property type="match status" value="1"/>
</dbReference>
<evidence type="ECO:0000313" key="6">
    <source>
        <dbReference type="EMBL" id="KAF2843726.1"/>
    </source>
</evidence>
<gene>
    <name evidence="6" type="ORF">M501DRAFT_1028491</name>
</gene>
<dbReference type="CDD" id="cd00610">
    <property type="entry name" value="OAT_like"/>
    <property type="match status" value="1"/>
</dbReference>
<comment type="cofactor">
    <cofactor evidence="1">
        <name>pyridoxal 5'-phosphate</name>
        <dbReference type="ChEBI" id="CHEBI:597326"/>
    </cofactor>
</comment>
<dbReference type="AlphaFoldDB" id="A0A9P4SIT0"/>
<dbReference type="InterPro" id="IPR015424">
    <property type="entry name" value="PyrdxlP-dep_Trfase"/>
</dbReference>
<dbReference type="PANTHER" id="PTHR43094">
    <property type="entry name" value="AMINOTRANSFERASE"/>
    <property type="match status" value="1"/>
</dbReference>
<protein>
    <submittedName>
        <fullName evidence="6">Adenosylmethionine-8-amino-7-oxononanoate aminotransferase</fullName>
    </submittedName>
</protein>
<dbReference type="NCBIfam" id="NF005685">
    <property type="entry name" value="PRK07483.1"/>
    <property type="match status" value="1"/>
</dbReference>
<dbReference type="EMBL" id="MU006089">
    <property type="protein sequence ID" value="KAF2843726.1"/>
    <property type="molecule type" value="Genomic_DNA"/>
</dbReference>
<dbReference type="GO" id="GO:0005829">
    <property type="term" value="C:cytosol"/>
    <property type="evidence" value="ECO:0007669"/>
    <property type="project" value="TreeGrafter"/>
</dbReference>
<evidence type="ECO:0000313" key="7">
    <source>
        <dbReference type="Proteomes" id="UP000799429"/>
    </source>
</evidence>
<organism evidence="6 7">
    <name type="scientific">Patellaria atrata CBS 101060</name>
    <dbReference type="NCBI Taxonomy" id="1346257"/>
    <lineage>
        <taxon>Eukaryota</taxon>
        <taxon>Fungi</taxon>
        <taxon>Dikarya</taxon>
        <taxon>Ascomycota</taxon>
        <taxon>Pezizomycotina</taxon>
        <taxon>Dothideomycetes</taxon>
        <taxon>Dothideomycetes incertae sedis</taxon>
        <taxon>Patellariales</taxon>
        <taxon>Patellariaceae</taxon>
        <taxon>Patellaria</taxon>
    </lineage>
</organism>
<keyword evidence="3 4" id="KW-0663">Pyridoxal phosphate</keyword>
<proteinExistence type="inferred from homology"/>
<evidence type="ECO:0000256" key="4">
    <source>
        <dbReference type="RuleBase" id="RU003560"/>
    </source>
</evidence>
<dbReference type="GO" id="GO:0030170">
    <property type="term" value="F:pyridoxal phosphate binding"/>
    <property type="evidence" value="ECO:0007669"/>
    <property type="project" value="InterPro"/>
</dbReference>
<dbReference type="InterPro" id="IPR015421">
    <property type="entry name" value="PyrdxlP-dep_Trfase_major"/>
</dbReference>
<dbReference type="Gene3D" id="3.90.1150.10">
    <property type="entry name" value="Aspartate Aminotransferase, domain 1"/>
    <property type="match status" value="1"/>
</dbReference>
<comment type="similarity">
    <text evidence="2 4">Belongs to the class-III pyridoxal-phosphate-dependent aminotransferase family.</text>
</comment>
<evidence type="ECO:0000256" key="3">
    <source>
        <dbReference type="ARBA" id="ARBA00022898"/>
    </source>
</evidence>
<dbReference type="OrthoDB" id="5419315at2759"/>